<evidence type="ECO:0000313" key="17">
    <source>
        <dbReference type="Proteomes" id="UP000811844"/>
    </source>
</evidence>
<dbReference type="InterPro" id="IPR014782">
    <property type="entry name" value="Peptidase_M1_dom"/>
</dbReference>
<dbReference type="InterPro" id="IPR012778">
    <property type="entry name" value="Pept_M1_aminopeptidase"/>
</dbReference>
<dbReference type="InterPro" id="IPR024571">
    <property type="entry name" value="ERAP1-like_C_dom"/>
</dbReference>
<proteinExistence type="inferred from homology"/>
<keyword evidence="17" id="KW-1185">Reference proteome</keyword>
<gene>
    <name evidence="16" type="primary">pepN</name>
    <name evidence="16" type="ORF">G3R48_15445</name>
</gene>
<dbReference type="CDD" id="cd09602">
    <property type="entry name" value="M1_APN"/>
    <property type="match status" value="1"/>
</dbReference>
<keyword evidence="8" id="KW-0479">Metal-binding</keyword>
<dbReference type="Pfam" id="PF11838">
    <property type="entry name" value="ERAP1_C"/>
    <property type="match status" value="1"/>
</dbReference>
<keyword evidence="9 16" id="KW-0378">Hydrolase</keyword>
<evidence type="ECO:0000256" key="10">
    <source>
        <dbReference type="ARBA" id="ARBA00022833"/>
    </source>
</evidence>
<dbReference type="EC" id="3.4.11.2" evidence="4"/>
<feature type="compositionally biased region" description="Polar residues" evidence="12">
    <location>
        <begin position="35"/>
        <end position="45"/>
    </location>
</feature>
<organism evidence="16 17">
    <name type="scientific">Shewanella intestini</name>
    <dbReference type="NCBI Taxonomy" id="2017544"/>
    <lineage>
        <taxon>Bacteria</taxon>
        <taxon>Pseudomonadati</taxon>
        <taxon>Pseudomonadota</taxon>
        <taxon>Gammaproteobacteria</taxon>
        <taxon>Alteromonadales</taxon>
        <taxon>Shewanellaceae</taxon>
        <taxon>Shewanella</taxon>
    </lineage>
</organism>
<dbReference type="PANTHER" id="PTHR11533">
    <property type="entry name" value="PROTEASE M1 ZINC METALLOPROTEASE"/>
    <property type="match status" value="1"/>
</dbReference>
<evidence type="ECO:0000313" key="16">
    <source>
        <dbReference type="EMBL" id="MBR9729373.1"/>
    </source>
</evidence>
<dbReference type="PANTHER" id="PTHR11533:SF174">
    <property type="entry name" value="PUROMYCIN-SENSITIVE AMINOPEPTIDASE-RELATED"/>
    <property type="match status" value="1"/>
</dbReference>
<keyword evidence="10" id="KW-0862">Zinc</keyword>
<dbReference type="SUPFAM" id="SSF55486">
    <property type="entry name" value="Metalloproteases ('zincins'), catalytic domain"/>
    <property type="match status" value="1"/>
</dbReference>
<feature type="domain" description="Aminopeptidase N-like N-terminal" evidence="15">
    <location>
        <begin position="51"/>
        <end position="224"/>
    </location>
</feature>
<comment type="similarity">
    <text evidence="3">Belongs to the peptidase M1 family.</text>
</comment>
<dbReference type="NCBIfam" id="TIGR02412">
    <property type="entry name" value="pepN_strep_liv"/>
    <property type="match status" value="1"/>
</dbReference>
<evidence type="ECO:0000256" key="11">
    <source>
        <dbReference type="ARBA" id="ARBA00023049"/>
    </source>
</evidence>
<evidence type="ECO:0000259" key="15">
    <source>
        <dbReference type="Pfam" id="PF17900"/>
    </source>
</evidence>
<evidence type="ECO:0000256" key="3">
    <source>
        <dbReference type="ARBA" id="ARBA00010136"/>
    </source>
</evidence>
<evidence type="ECO:0000256" key="5">
    <source>
        <dbReference type="ARBA" id="ARBA00015611"/>
    </source>
</evidence>
<keyword evidence="11" id="KW-0482">Metalloprotease</keyword>
<comment type="caution">
    <text evidence="16">The sequence shown here is derived from an EMBL/GenBank/DDBJ whole genome shotgun (WGS) entry which is preliminary data.</text>
</comment>
<dbReference type="Pfam" id="PF01433">
    <property type="entry name" value="Peptidase_M1"/>
    <property type="match status" value="1"/>
</dbReference>
<protein>
    <recommendedName>
        <fullName evidence="5">Aminopeptidase N</fullName>
        <ecNumber evidence="4">3.4.11.2</ecNumber>
    </recommendedName>
</protein>
<dbReference type="EMBL" id="JAAIKR010000019">
    <property type="protein sequence ID" value="MBR9729373.1"/>
    <property type="molecule type" value="Genomic_DNA"/>
</dbReference>
<dbReference type="Pfam" id="PF17900">
    <property type="entry name" value="Peptidase_M1_N"/>
    <property type="match status" value="1"/>
</dbReference>
<dbReference type="GO" id="GO:0016285">
    <property type="term" value="F:alanyl aminopeptidase activity"/>
    <property type="evidence" value="ECO:0007669"/>
    <property type="project" value="UniProtKB-EC"/>
</dbReference>
<evidence type="ECO:0000256" key="1">
    <source>
        <dbReference type="ARBA" id="ARBA00000098"/>
    </source>
</evidence>
<feature type="domain" description="ERAP1-like C-terminal" evidence="14">
    <location>
        <begin position="558"/>
        <end position="860"/>
    </location>
</feature>
<evidence type="ECO:0000256" key="4">
    <source>
        <dbReference type="ARBA" id="ARBA00012564"/>
    </source>
</evidence>
<evidence type="ECO:0000256" key="2">
    <source>
        <dbReference type="ARBA" id="ARBA00001947"/>
    </source>
</evidence>
<evidence type="ECO:0000259" key="13">
    <source>
        <dbReference type="Pfam" id="PF01433"/>
    </source>
</evidence>
<sequence>MARSAVVSNVEYQLSFDLTDGNNNVTNNISSKNTPLNADANSSTNTDKRNKTQLTNTTLNGKANLALNNQFKATTKLTFNLASTKSPLTLDLNKAQVERFIINGKSIYPNYNGAYFTLSPTLLVSGKNTIEVSFKRQYSSNGEGLHRFIDPVDQRIYLYSHFEPAGAQKMFALFDQPDLKANFTLTVTAPKDWSVISTTNETRIAPHGTANTWYFPTTPKISPYNFSMHAGPYHVWQDNSGPYPMRLFARQSVAKHVSAADWFTYTKQGLRFFDNYFGIAYPFKKYDQLLVPNVIYGAMANAAAITFSEDYFLHQTSMTQAQKQSLASVIMHEMAQQWIGNLVTMRWWNGLWLNESFASFMGALATSEVTEFNHAWQDFDAKSKQQAYQKDRLITAHPIDVPVTSSHNAFDNIDAITYQKGASVLKQLRHLIGHDTFRQGVRKYLQQYRFENATLIHFIHSLETASGRDLSQWTQQWLNQAGVNTIKAQYVCGNGKISEFNLIQSANSDFPALREQRVQIALFNQHRHGIDKDKQLAVTYQGRKTAVPALIGSQCPDLVYPNIDNWGYVKVELDQRSLNTATRRLNHINDPLLRSMLWQSLWNSAVDGHVGVEQFINAALVNIPKEHDDTILSQVISHLHQAQATLMLMSPNHKTYANTVTRALAQMSLRLAMQNTHNSDLQRRWFEAYVTFSQTPTSLSHLHELLLGTATMTGMTLDQNLRWAIIKQLSRFDYKNTQQLIANELTTDNSNNGQKQALAARVLRPNAANKRQWLTALTADNTLTVAKKRIVMQSLYPTEQKYFSQATAQQRLDEMARYDQQGVVFMRAFNQYLIPTLCSADNIDALTKVISTSSHLSAMTQGALLEARQADYQCVQMKNTLKP</sequence>
<dbReference type="InterPro" id="IPR027268">
    <property type="entry name" value="Peptidase_M4/M1_CTD_sf"/>
</dbReference>
<dbReference type="InterPro" id="IPR001930">
    <property type="entry name" value="Peptidase_M1"/>
</dbReference>
<dbReference type="Gene3D" id="2.60.40.1730">
    <property type="entry name" value="tricorn interacting facor f3 domain"/>
    <property type="match status" value="1"/>
</dbReference>
<reference evidence="16 17" key="1">
    <citation type="submission" date="2020-02" db="EMBL/GenBank/DDBJ databases">
        <title>Shewanella WXL01 sp. nov., a marine bacterium isolated from green algae in Luhuitou Fringing Reef (Northern South China Sea).</title>
        <authorList>
            <person name="Wang X."/>
        </authorList>
    </citation>
    <scope>NUCLEOTIDE SEQUENCE [LARGE SCALE GENOMIC DNA]</scope>
    <source>
        <strain evidence="16 17">MCCC 1A01895</strain>
    </source>
</reference>
<dbReference type="InterPro" id="IPR050344">
    <property type="entry name" value="Peptidase_M1_aminopeptidases"/>
</dbReference>
<feature type="region of interest" description="Disordered" evidence="12">
    <location>
        <begin position="26"/>
        <end position="50"/>
    </location>
</feature>
<dbReference type="Proteomes" id="UP000811844">
    <property type="component" value="Unassembled WGS sequence"/>
</dbReference>
<keyword evidence="7" id="KW-0645">Protease</keyword>
<feature type="domain" description="Peptidase M1 membrane alanine aminopeptidase" evidence="13">
    <location>
        <begin position="266"/>
        <end position="477"/>
    </location>
</feature>
<accession>A0ABS5I5S3</accession>
<evidence type="ECO:0000256" key="12">
    <source>
        <dbReference type="SAM" id="MobiDB-lite"/>
    </source>
</evidence>
<comment type="cofactor">
    <cofactor evidence="2">
        <name>Zn(2+)</name>
        <dbReference type="ChEBI" id="CHEBI:29105"/>
    </cofactor>
</comment>
<comment type="catalytic activity">
    <reaction evidence="1">
        <text>Release of an N-terminal amino acid, Xaa-|-Yaa- from a peptide, amide or arylamide. Xaa is preferably Ala, but may be most amino acids including Pro (slow action). When a terminal hydrophobic residue is followed by a prolyl residue, the two may be released as an intact Xaa-Pro dipeptide.</text>
        <dbReference type="EC" id="3.4.11.2"/>
    </reaction>
</comment>
<evidence type="ECO:0000256" key="7">
    <source>
        <dbReference type="ARBA" id="ARBA00022670"/>
    </source>
</evidence>
<evidence type="ECO:0000256" key="9">
    <source>
        <dbReference type="ARBA" id="ARBA00022801"/>
    </source>
</evidence>
<dbReference type="Gene3D" id="1.10.390.10">
    <property type="entry name" value="Neutral Protease Domain 2"/>
    <property type="match status" value="1"/>
</dbReference>
<dbReference type="InterPro" id="IPR045357">
    <property type="entry name" value="Aminopeptidase_N-like_N"/>
</dbReference>
<dbReference type="PRINTS" id="PR00756">
    <property type="entry name" value="ALADIPTASE"/>
</dbReference>
<evidence type="ECO:0000259" key="14">
    <source>
        <dbReference type="Pfam" id="PF11838"/>
    </source>
</evidence>
<keyword evidence="6 16" id="KW-0031">Aminopeptidase</keyword>
<evidence type="ECO:0000256" key="6">
    <source>
        <dbReference type="ARBA" id="ARBA00022438"/>
    </source>
</evidence>
<dbReference type="InterPro" id="IPR042097">
    <property type="entry name" value="Aminopeptidase_N-like_N_sf"/>
</dbReference>
<dbReference type="SUPFAM" id="SSF63737">
    <property type="entry name" value="Leukotriene A4 hydrolase N-terminal domain"/>
    <property type="match status" value="1"/>
</dbReference>
<name>A0ABS5I5S3_9GAMM</name>
<evidence type="ECO:0000256" key="8">
    <source>
        <dbReference type="ARBA" id="ARBA00022723"/>
    </source>
</evidence>